<accession>A0AAN8G015</accession>
<proteinExistence type="predicted"/>
<organism evidence="3 4">
    <name type="scientific">Patella caerulea</name>
    <name type="common">Rayed Mediterranean limpet</name>
    <dbReference type="NCBI Taxonomy" id="87958"/>
    <lineage>
        <taxon>Eukaryota</taxon>
        <taxon>Metazoa</taxon>
        <taxon>Spiralia</taxon>
        <taxon>Lophotrochozoa</taxon>
        <taxon>Mollusca</taxon>
        <taxon>Gastropoda</taxon>
        <taxon>Patellogastropoda</taxon>
        <taxon>Patelloidea</taxon>
        <taxon>Patellidae</taxon>
        <taxon>Patella</taxon>
    </lineage>
</organism>
<dbReference type="InterPro" id="IPR013087">
    <property type="entry name" value="Znf_C2H2_type"/>
</dbReference>
<protein>
    <recommendedName>
        <fullName evidence="2">C2H2-type domain-containing protein</fullName>
    </recommendedName>
</protein>
<evidence type="ECO:0000313" key="3">
    <source>
        <dbReference type="EMBL" id="KAK6165331.1"/>
    </source>
</evidence>
<evidence type="ECO:0000259" key="2">
    <source>
        <dbReference type="PROSITE" id="PS00028"/>
    </source>
</evidence>
<gene>
    <name evidence="3" type="ORF">SNE40_022278</name>
</gene>
<evidence type="ECO:0000256" key="1">
    <source>
        <dbReference type="SAM" id="MobiDB-lite"/>
    </source>
</evidence>
<feature type="region of interest" description="Disordered" evidence="1">
    <location>
        <begin position="132"/>
        <end position="166"/>
    </location>
</feature>
<feature type="domain" description="C2H2-type" evidence="2">
    <location>
        <begin position="60"/>
        <end position="80"/>
    </location>
</feature>
<sequence length="166" mass="18664">MVITSIHSSHLSDFQSRPKRTRFEAPKHYDSGGRGPRELELSDVVSILRSYVDYGGGVNCSVCGKLYKSKVCLIKHIWEHSVYWDLFDGAKNHERVLSIQAALILYSGCHALPISDIDVLMNLLVTAPNTPEKKKDFEFTPPKPKVSSLTNLESSPLKRKHSVLED</sequence>
<keyword evidence="4" id="KW-1185">Reference proteome</keyword>
<comment type="caution">
    <text evidence="3">The sequence shown here is derived from an EMBL/GenBank/DDBJ whole genome shotgun (WGS) entry which is preliminary data.</text>
</comment>
<dbReference type="PROSITE" id="PS00028">
    <property type="entry name" value="ZINC_FINGER_C2H2_1"/>
    <property type="match status" value="1"/>
</dbReference>
<dbReference type="EMBL" id="JAZGQO010000021">
    <property type="protein sequence ID" value="KAK6165331.1"/>
    <property type="molecule type" value="Genomic_DNA"/>
</dbReference>
<dbReference type="AlphaFoldDB" id="A0AAN8G015"/>
<evidence type="ECO:0000313" key="4">
    <source>
        <dbReference type="Proteomes" id="UP001347796"/>
    </source>
</evidence>
<name>A0AAN8G015_PATCE</name>
<reference evidence="3 4" key="1">
    <citation type="submission" date="2024-01" db="EMBL/GenBank/DDBJ databases">
        <title>The genome of the rayed Mediterranean limpet Patella caerulea (Linnaeus, 1758).</title>
        <authorList>
            <person name="Anh-Thu Weber A."/>
            <person name="Halstead-Nussloch G."/>
        </authorList>
    </citation>
    <scope>NUCLEOTIDE SEQUENCE [LARGE SCALE GENOMIC DNA]</scope>
    <source>
        <strain evidence="3">AATW-2023a</strain>
        <tissue evidence="3">Whole specimen</tissue>
    </source>
</reference>
<dbReference type="Proteomes" id="UP001347796">
    <property type="component" value="Unassembled WGS sequence"/>
</dbReference>
<feature type="compositionally biased region" description="Basic residues" evidence="1">
    <location>
        <begin position="157"/>
        <end position="166"/>
    </location>
</feature>